<comment type="caution">
    <text evidence="4">The sequence shown here is derived from an EMBL/GenBank/DDBJ whole genome shotgun (WGS) entry which is preliminary data.</text>
</comment>
<evidence type="ECO:0000313" key="5">
    <source>
        <dbReference type="Proteomes" id="UP000217448"/>
    </source>
</evidence>
<dbReference type="InterPro" id="IPR042100">
    <property type="entry name" value="Bug_dom1"/>
</dbReference>
<accession>A0A2A3JWV1</accession>
<feature type="signal peptide" evidence="2">
    <location>
        <begin position="1"/>
        <end position="23"/>
    </location>
</feature>
<dbReference type="RefSeq" id="WP_095882497.1">
    <property type="nucleotide sequence ID" value="NZ_NTHN02000082.1"/>
</dbReference>
<evidence type="ECO:0000256" key="1">
    <source>
        <dbReference type="ARBA" id="ARBA00006987"/>
    </source>
</evidence>
<dbReference type="CDD" id="cd07012">
    <property type="entry name" value="PBP2_Bug_TTT"/>
    <property type="match status" value="1"/>
</dbReference>
<sequence length="316" mass="33469">MDFTYRTFAIAAAVTLAAGSVAAQDAYAPSKITAFVAAGAGGGTDNFARTVQPMLEERLGTNVTIVNLPAASGAIAHQRTATAAPDGQSIEFASSTLITSRAAGQNPIGLDMLTPVARMQSDVLMLVVNPEKYESFEAFLAAAEANPGTLIIGGTHAASVDRMAFLGLNEAAGLDLSFIPYDNEGAASANLLSGNIDGMFNEISAIQGYMESGEMIPVLALADARLEAYPDIPTTMENGWDLTFGNERGIFINAKTPPETIGAIEAVFEDIFNSEPYQAYAARTFLDVRPGWLGSEEYRAELEKNLAFFEDLLADN</sequence>
<dbReference type="Proteomes" id="UP000217448">
    <property type="component" value="Unassembled WGS sequence"/>
</dbReference>
<reference evidence="5" key="2">
    <citation type="submission" date="2023-07" db="EMBL/GenBank/DDBJ databases">
        <title>Yangia mangrovi SAOS 153D genome.</title>
        <authorList>
            <person name="Verma A."/>
            <person name="Pal Y."/>
            <person name="Sundharam S."/>
            <person name="Bisht B."/>
            <person name="Srinivasan K."/>
        </authorList>
    </citation>
    <scope>NUCLEOTIDE SEQUENCE [LARGE SCALE GENOMIC DNA]</scope>
    <source>
        <strain evidence="5">SAOS 153D</strain>
    </source>
</reference>
<organism evidence="4">
    <name type="scientific">Alloyangia mangrovi</name>
    <dbReference type="NCBI Taxonomy" id="1779329"/>
    <lineage>
        <taxon>Bacteria</taxon>
        <taxon>Pseudomonadati</taxon>
        <taxon>Pseudomonadota</taxon>
        <taxon>Alphaproteobacteria</taxon>
        <taxon>Rhodobacterales</taxon>
        <taxon>Roseobacteraceae</taxon>
        <taxon>Alloyangia</taxon>
    </lineage>
</organism>
<dbReference type="PANTHER" id="PTHR42928:SF5">
    <property type="entry name" value="BLR1237 PROTEIN"/>
    <property type="match status" value="1"/>
</dbReference>
<proteinExistence type="inferred from homology"/>
<evidence type="ECO:0000256" key="2">
    <source>
        <dbReference type="SAM" id="SignalP"/>
    </source>
</evidence>
<dbReference type="InterPro" id="IPR005064">
    <property type="entry name" value="BUG"/>
</dbReference>
<dbReference type="SUPFAM" id="SSF53850">
    <property type="entry name" value="Periplasmic binding protein-like II"/>
    <property type="match status" value="1"/>
</dbReference>
<name>A0A2A3JWV1_9RHOB</name>
<evidence type="ECO:0000313" key="3">
    <source>
        <dbReference type="EMBL" id="MCT4373342.1"/>
    </source>
</evidence>
<gene>
    <name evidence="3" type="ORF">CLG85_024840</name>
    <name evidence="4" type="ORF">CLG85_12045</name>
</gene>
<dbReference type="EMBL" id="NTHN01000174">
    <property type="protein sequence ID" value="PBD18929.1"/>
    <property type="molecule type" value="Genomic_DNA"/>
</dbReference>
<dbReference type="EMBL" id="NTHN02000082">
    <property type="protein sequence ID" value="MCT4373342.1"/>
    <property type="molecule type" value="Genomic_DNA"/>
</dbReference>
<reference evidence="4" key="1">
    <citation type="submission" date="2017-09" db="EMBL/GenBank/DDBJ databases">
        <title>Yangia sp. SAOS 153D whole genome sequencing.</title>
        <authorList>
            <person name="Verma A."/>
            <person name="Krishnamurthi S."/>
        </authorList>
    </citation>
    <scope>NUCLEOTIDE SEQUENCE [LARGE SCALE GENOMIC DNA]</scope>
    <source>
        <strain evidence="4">SAOS 153D</strain>
    </source>
</reference>
<feature type="chain" id="PRO_5011997226" evidence="2">
    <location>
        <begin position="24"/>
        <end position="316"/>
    </location>
</feature>
<comment type="similarity">
    <text evidence="1">Belongs to the UPF0065 (bug) family.</text>
</comment>
<keyword evidence="5" id="KW-1185">Reference proteome</keyword>
<keyword evidence="2" id="KW-0732">Signal</keyword>
<dbReference type="Gene3D" id="3.40.190.10">
    <property type="entry name" value="Periplasmic binding protein-like II"/>
    <property type="match status" value="1"/>
</dbReference>
<reference evidence="3" key="3">
    <citation type="submission" date="2024-05" db="EMBL/GenBank/DDBJ databases">
        <title>Yangia mangrovi SAOS 153D genome.</title>
        <authorList>
            <person name="Verma A."/>
            <person name="Pal Y."/>
            <person name="Sundharam S."/>
            <person name="Bisht B."/>
            <person name="Srinivasan K."/>
        </authorList>
    </citation>
    <scope>NUCLEOTIDE SEQUENCE</scope>
    <source>
        <strain evidence="3">SAOS 153D</strain>
    </source>
</reference>
<dbReference type="PANTHER" id="PTHR42928">
    <property type="entry name" value="TRICARBOXYLATE-BINDING PROTEIN"/>
    <property type="match status" value="1"/>
</dbReference>
<dbReference type="Gene3D" id="3.40.190.150">
    <property type="entry name" value="Bordetella uptake gene, domain 1"/>
    <property type="match status" value="1"/>
</dbReference>
<evidence type="ECO:0000313" key="4">
    <source>
        <dbReference type="EMBL" id="PBD18929.1"/>
    </source>
</evidence>
<protein>
    <submittedName>
        <fullName evidence="4">C4-dicarboxylate ABC transporter permease</fullName>
    </submittedName>
    <submittedName>
        <fullName evidence="3">Tripartite tricarboxylate transporter substrate binding protein</fullName>
    </submittedName>
</protein>
<dbReference type="PIRSF" id="PIRSF017082">
    <property type="entry name" value="YflP"/>
    <property type="match status" value="1"/>
</dbReference>
<dbReference type="OrthoDB" id="7246401at2"/>
<dbReference type="AlphaFoldDB" id="A0A2A3JWV1"/>
<dbReference type="Pfam" id="PF03401">
    <property type="entry name" value="TctC"/>
    <property type="match status" value="1"/>
</dbReference>